<dbReference type="Proteomes" id="UP000654993">
    <property type="component" value="Unassembled WGS sequence"/>
</dbReference>
<dbReference type="EMBL" id="BMAQ01000001">
    <property type="protein sequence ID" value="GFR36847.1"/>
    <property type="molecule type" value="Genomic_DNA"/>
</dbReference>
<dbReference type="RefSeq" id="WP_200965144.1">
    <property type="nucleotide sequence ID" value="NZ_BMAQ01000001.1"/>
</dbReference>
<dbReference type="SUPFAM" id="SSF52833">
    <property type="entry name" value="Thioredoxin-like"/>
    <property type="match status" value="1"/>
</dbReference>
<dbReference type="GO" id="GO:0016491">
    <property type="term" value="F:oxidoreductase activity"/>
    <property type="evidence" value="ECO:0007669"/>
    <property type="project" value="InterPro"/>
</dbReference>
<evidence type="ECO:0000313" key="4">
    <source>
        <dbReference type="Proteomes" id="UP000654993"/>
    </source>
</evidence>
<comment type="caution">
    <text evidence="3">The sequence shown here is derived from an EMBL/GenBank/DDBJ whole genome shotgun (WGS) entry which is preliminary data.</text>
</comment>
<keyword evidence="4" id="KW-1185">Reference proteome</keyword>
<proteinExistence type="predicted"/>
<feature type="domain" description="Thioredoxin" evidence="2">
    <location>
        <begin position="33"/>
        <end position="175"/>
    </location>
</feature>
<gene>
    <name evidence="3" type="ORF">PRECH8_01430</name>
</gene>
<evidence type="ECO:0000313" key="3">
    <source>
        <dbReference type="EMBL" id="GFR36847.1"/>
    </source>
</evidence>
<dbReference type="CDD" id="cd02966">
    <property type="entry name" value="TlpA_like_family"/>
    <property type="match status" value="1"/>
</dbReference>
<dbReference type="InterPro" id="IPR000866">
    <property type="entry name" value="AhpC/TSA"/>
</dbReference>
<reference evidence="3" key="1">
    <citation type="submission" date="2020-08" db="EMBL/GenBank/DDBJ databases">
        <authorList>
            <person name="Uke A."/>
            <person name="Chhe C."/>
            <person name="Baramee S."/>
            <person name="Kosugi A."/>
        </authorList>
    </citation>
    <scope>NUCLEOTIDE SEQUENCE</scope>
    <source>
        <strain evidence="3">DA-C8</strain>
    </source>
</reference>
<reference evidence="3" key="2">
    <citation type="journal article" date="2021" name="Data Brief">
        <title>Draft genome sequence data of the facultative, thermophilic, xylanolytic bacterium Paenibacillus sp. strain DA-C8.</title>
        <authorList>
            <person name="Chhe C."/>
            <person name="Uke A."/>
            <person name="Baramee S."/>
            <person name="Ungkulpasvich U."/>
            <person name="Tachaapaikoon C."/>
            <person name="Pason P."/>
            <person name="Waeonukul R."/>
            <person name="Ratanakhanokchai K."/>
            <person name="Kosugi A."/>
        </authorList>
    </citation>
    <scope>NUCLEOTIDE SEQUENCE</scope>
    <source>
        <strain evidence="3">DA-C8</strain>
    </source>
</reference>
<dbReference type="Gene3D" id="3.40.30.10">
    <property type="entry name" value="Glutaredoxin"/>
    <property type="match status" value="1"/>
</dbReference>
<dbReference type="PANTHER" id="PTHR42852">
    <property type="entry name" value="THIOL:DISULFIDE INTERCHANGE PROTEIN DSBE"/>
    <property type="match status" value="1"/>
</dbReference>
<keyword evidence="1" id="KW-1015">Disulfide bond</keyword>
<dbReference type="PANTHER" id="PTHR42852:SF13">
    <property type="entry name" value="PROTEIN DIPZ"/>
    <property type="match status" value="1"/>
</dbReference>
<dbReference type="AlphaFoldDB" id="A0A916VE45"/>
<dbReference type="InterPro" id="IPR017937">
    <property type="entry name" value="Thioredoxin_CS"/>
</dbReference>
<dbReference type="InterPro" id="IPR036249">
    <property type="entry name" value="Thioredoxin-like_sf"/>
</dbReference>
<sequence length="176" mass="19906">MARNKWVQLSILAVMIAAAAITIGANLSQSPVPKVGEKAPDFSLYGLDGDQYSLSDYIGRPIIVNFWGSFCEPCVREMPLLQRKYEQYQDTGLVVLGVNLDESTVTIHNFTRGMNLTFPILLDKNIVRKQYGVYQYPTTFFIDHQGMIREKIVGEMNEGKLPSHDIERAIQRLLHG</sequence>
<organism evidence="3 4">
    <name type="scientific">Insulibacter thermoxylanivorax</name>
    <dbReference type="NCBI Taxonomy" id="2749268"/>
    <lineage>
        <taxon>Bacteria</taxon>
        <taxon>Bacillati</taxon>
        <taxon>Bacillota</taxon>
        <taxon>Bacilli</taxon>
        <taxon>Bacillales</taxon>
        <taxon>Paenibacillaceae</taxon>
        <taxon>Insulibacter</taxon>
    </lineage>
</organism>
<dbReference type="PROSITE" id="PS51352">
    <property type="entry name" value="THIOREDOXIN_2"/>
    <property type="match status" value="1"/>
</dbReference>
<protein>
    <submittedName>
        <fullName evidence="3">Alkyl hydroperoxide reductase</fullName>
    </submittedName>
</protein>
<evidence type="ECO:0000259" key="2">
    <source>
        <dbReference type="PROSITE" id="PS51352"/>
    </source>
</evidence>
<dbReference type="GO" id="GO:0016209">
    <property type="term" value="F:antioxidant activity"/>
    <property type="evidence" value="ECO:0007669"/>
    <property type="project" value="InterPro"/>
</dbReference>
<dbReference type="PROSITE" id="PS00194">
    <property type="entry name" value="THIOREDOXIN_1"/>
    <property type="match status" value="1"/>
</dbReference>
<accession>A0A916VE45</accession>
<name>A0A916VE45_9BACL</name>
<evidence type="ECO:0000256" key="1">
    <source>
        <dbReference type="ARBA" id="ARBA00023157"/>
    </source>
</evidence>
<dbReference type="InterPro" id="IPR050553">
    <property type="entry name" value="Thioredoxin_ResA/DsbE_sf"/>
</dbReference>
<dbReference type="Pfam" id="PF00578">
    <property type="entry name" value="AhpC-TSA"/>
    <property type="match status" value="1"/>
</dbReference>
<dbReference type="InterPro" id="IPR013766">
    <property type="entry name" value="Thioredoxin_domain"/>
</dbReference>